<dbReference type="GO" id="GO:0004563">
    <property type="term" value="F:beta-N-acetylhexosaminidase activity"/>
    <property type="evidence" value="ECO:0007669"/>
    <property type="project" value="UniProtKB-EC"/>
</dbReference>
<dbReference type="RefSeq" id="WP_212193265.1">
    <property type="nucleotide sequence ID" value="NZ_JAGTAR010000056.1"/>
</dbReference>
<dbReference type="PANTHER" id="PTHR22600">
    <property type="entry name" value="BETA-HEXOSAMINIDASE"/>
    <property type="match status" value="1"/>
</dbReference>
<feature type="signal peptide" evidence="6">
    <location>
        <begin position="1"/>
        <end position="19"/>
    </location>
</feature>
<dbReference type="GO" id="GO:0030203">
    <property type="term" value="P:glycosaminoglycan metabolic process"/>
    <property type="evidence" value="ECO:0007669"/>
    <property type="project" value="TreeGrafter"/>
</dbReference>
<comment type="caution">
    <text evidence="8">The sequence shown here is derived from an EMBL/GenBank/DDBJ whole genome shotgun (WGS) entry which is preliminary data.</text>
</comment>
<sequence length="352" mass="40577">MRYLIILLCLCSVTLTAQTKIDSLIPVRGFSIAAPQTDQVEQFISFVEKELVPLHINTLILRVDYNYAYESHPELRNGTVLSNADVKQLVAMGQKHHINIIPQINLLGHQSWAEDLGNLLKVYPEFDETPHIPMMEKYEWPNEHGLYCKSYCPLHPDVHKVVFALVDELMEAFEATAFHAGLDEVFYIGDDKCPRCGGHDKAELYANEVRKIRDHLALNDQQLWMWGDRLIDGKTTGMGMWEASMNNTHRAIDMIPKDVFICDWHYERPDKTAVLFAMKGFRVATCSWRHPEVSKVQVEDMLKFRAESTPEMRDNFQGNILTIWSGAESFIEGYYSSNDSKQRQMLEMFKGL</sequence>
<evidence type="ECO:0000313" key="8">
    <source>
        <dbReference type="EMBL" id="MBR8538242.1"/>
    </source>
</evidence>
<dbReference type="Proteomes" id="UP000679220">
    <property type="component" value="Unassembled WGS sequence"/>
</dbReference>
<keyword evidence="4" id="KW-0378">Hydrolase</keyword>
<keyword evidence="6" id="KW-0732">Signal</keyword>
<evidence type="ECO:0000256" key="5">
    <source>
        <dbReference type="PIRSR" id="PIRSR625705-1"/>
    </source>
</evidence>
<comment type="similarity">
    <text evidence="2">Belongs to the glycosyl hydrolase 20 family.</text>
</comment>
<dbReference type="PANTHER" id="PTHR22600:SF57">
    <property type="entry name" value="BETA-N-ACETYLHEXOSAMINIDASE"/>
    <property type="match status" value="1"/>
</dbReference>
<gene>
    <name evidence="8" type="ORF">KDU71_21905</name>
</gene>
<evidence type="ECO:0000256" key="4">
    <source>
        <dbReference type="ARBA" id="ARBA00022801"/>
    </source>
</evidence>
<evidence type="ECO:0000313" key="9">
    <source>
        <dbReference type="Proteomes" id="UP000679220"/>
    </source>
</evidence>
<dbReference type="AlphaFoldDB" id="A0A941J329"/>
<organism evidence="8 9">
    <name type="scientific">Carboxylicivirga sediminis</name>
    <dbReference type="NCBI Taxonomy" id="2006564"/>
    <lineage>
        <taxon>Bacteria</taxon>
        <taxon>Pseudomonadati</taxon>
        <taxon>Bacteroidota</taxon>
        <taxon>Bacteroidia</taxon>
        <taxon>Marinilabiliales</taxon>
        <taxon>Marinilabiliaceae</taxon>
        <taxon>Carboxylicivirga</taxon>
    </lineage>
</organism>
<feature type="active site" description="Proton donor" evidence="5">
    <location>
        <position position="184"/>
    </location>
</feature>
<feature type="chain" id="PRO_5036978269" description="beta-N-acetylhexosaminidase" evidence="6">
    <location>
        <begin position="20"/>
        <end position="352"/>
    </location>
</feature>
<dbReference type="SUPFAM" id="SSF51445">
    <property type="entry name" value="(Trans)glycosidases"/>
    <property type="match status" value="1"/>
</dbReference>
<evidence type="ECO:0000256" key="3">
    <source>
        <dbReference type="ARBA" id="ARBA00012663"/>
    </source>
</evidence>
<evidence type="ECO:0000259" key="7">
    <source>
        <dbReference type="Pfam" id="PF00728"/>
    </source>
</evidence>
<dbReference type="InterPro" id="IPR017853">
    <property type="entry name" value="GH"/>
</dbReference>
<reference evidence="8" key="1">
    <citation type="journal article" date="2018" name="Int. J. Syst. Evol. Microbiol.">
        <title>Carboxylicivirga sediminis sp. nov., isolated from coastal sediment.</title>
        <authorList>
            <person name="Wang F.Q."/>
            <person name="Ren L.H."/>
            <person name="Zou R.J."/>
            <person name="Sun Y.Z."/>
            <person name="Liu X.J."/>
            <person name="Jiang F."/>
            <person name="Liu L.J."/>
        </authorList>
    </citation>
    <scope>NUCLEOTIDE SEQUENCE</scope>
    <source>
        <strain evidence="8">JR1</strain>
    </source>
</reference>
<dbReference type="Pfam" id="PF00728">
    <property type="entry name" value="Glyco_hydro_20"/>
    <property type="match status" value="1"/>
</dbReference>
<dbReference type="EMBL" id="JAGTAR010000056">
    <property type="protein sequence ID" value="MBR8538242.1"/>
    <property type="molecule type" value="Genomic_DNA"/>
</dbReference>
<accession>A0A941J329</accession>
<dbReference type="EC" id="3.2.1.52" evidence="3"/>
<dbReference type="InterPro" id="IPR015883">
    <property type="entry name" value="Glyco_hydro_20_cat"/>
</dbReference>
<dbReference type="Gene3D" id="3.20.20.80">
    <property type="entry name" value="Glycosidases"/>
    <property type="match status" value="1"/>
</dbReference>
<protein>
    <recommendedName>
        <fullName evidence="3">beta-N-acetylhexosaminidase</fullName>
        <ecNumber evidence="3">3.2.1.52</ecNumber>
    </recommendedName>
</protein>
<evidence type="ECO:0000256" key="2">
    <source>
        <dbReference type="ARBA" id="ARBA00006285"/>
    </source>
</evidence>
<keyword evidence="9" id="KW-1185">Reference proteome</keyword>
<dbReference type="InterPro" id="IPR025705">
    <property type="entry name" value="Beta_hexosaminidase_sua/sub"/>
</dbReference>
<dbReference type="GO" id="GO:0016020">
    <property type="term" value="C:membrane"/>
    <property type="evidence" value="ECO:0007669"/>
    <property type="project" value="TreeGrafter"/>
</dbReference>
<comment type="catalytic activity">
    <reaction evidence="1">
        <text>Hydrolysis of terminal non-reducing N-acetyl-D-hexosamine residues in N-acetyl-beta-D-hexosaminides.</text>
        <dbReference type="EC" id="3.2.1.52"/>
    </reaction>
</comment>
<name>A0A941J329_9BACT</name>
<proteinExistence type="inferred from homology"/>
<evidence type="ECO:0000256" key="6">
    <source>
        <dbReference type="SAM" id="SignalP"/>
    </source>
</evidence>
<dbReference type="GO" id="GO:0005975">
    <property type="term" value="P:carbohydrate metabolic process"/>
    <property type="evidence" value="ECO:0007669"/>
    <property type="project" value="InterPro"/>
</dbReference>
<evidence type="ECO:0000256" key="1">
    <source>
        <dbReference type="ARBA" id="ARBA00001231"/>
    </source>
</evidence>
<feature type="domain" description="Glycoside hydrolase family 20 catalytic" evidence="7">
    <location>
        <begin position="75"/>
        <end position="286"/>
    </location>
</feature>
<reference evidence="8" key="2">
    <citation type="submission" date="2021-04" db="EMBL/GenBank/DDBJ databases">
        <authorList>
            <person name="Zhang T."/>
            <person name="Zhang Y."/>
            <person name="Lu D."/>
            <person name="Zuo D."/>
            <person name="Du Z."/>
        </authorList>
    </citation>
    <scope>NUCLEOTIDE SEQUENCE</scope>
    <source>
        <strain evidence="8">JR1</strain>
    </source>
</reference>